<accession>C4L7M9</accession>
<dbReference type="RefSeq" id="WP_015879113.1">
    <property type="nucleotide sequence ID" value="NC_012691.1"/>
</dbReference>
<dbReference type="KEGG" id="tau:Tola_2046"/>
<dbReference type="Gene3D" id="3.20.20.80">
    <property type="entry name" value="Glycosidases"/>
    <property type="match status" value="1"/>
</dbReference>
<evidence type="ECO:0000313" key="1">
    <source>
        <dbReference type="EMBL" id="ACQ93645.1"/>
    </source>
</evidence>
<dbReference type="PANTHER" id="PTHR41244:SF1">
    <property type="entry name" value="GLYCOSYLTRANSFERASE"/>
    <property type="match status" value="1"/>
</dbReference>
<dbReference type="InterPro" id="IPR032719">
    <property type="entry name" value="WbsX"/>
</dbReference>
<organism evidence="1 2">
    <name type="scientific">Tolumonas auensis (strain DSM 9187 / NBRC 110442 / TA 4)</name>
    <dbReference type="NCBI Taxonomy" id="595494"/>
    <lineage>
        <taxon>Bacteria</taxon>
        <taxon>Pseudomonadati</taxon>
        <taxon>Pseudomonadota</taxon>
        <taxon>Gammaproteobacteria</taxon>
        <taxon>Aeromonadales</taxon>
        <taxon>Aeromonadaceae</taxon>
        <taxon>Tolumonas</taxon>
    </lineage>
</organism>
<dbReference type="Pfam" id="PF14307">
    <property type="entry name" value="Glyco_tran_WbsX"/>
    <property type="match status" value="1"/>
</dbReference>
<evidence type="ECO:0000313" key="2">
    <source>
        <dbReference type="Proteomes" id="UP000009073"/>
    </source>
</evidence>
<dbReference type="PANTHER" id="PTHR41244">
    <property type="entry name" value="RHAMNAN SYNTHESIS F"/>
    <property type="match status" value="1"/>
</dbReference>
<proteinExistence type="predicted"/>
<reference evidence="1 2" key="2">
    <citation type="journal article" date="2011" name="Stand. Genomic Sci.">
        <title>Complete genome sequence of Tolumonas auensis type strain (TA 4).</title>
        <authorList>
            <person name="Chertkov O."/>
            <person name="Copeland A."/>
            <person name="Lucas S."/>
            <person name="Lapidus A."/>
            <person name="Berry K.W."/>
            <person name="Detter J.C."/>
            <person name="Del Rio T.G."/>
            <person name="Hammon N."/>
            <person name="Dalin E."/>
            <person name="Tice H."/>
            <person name="Pitluck S."/>
            <person name="Richardson P."/>
            <person name="Bruce D."/>
            <person name="Goodwin L."/>
            <person name="Han C."/>
            <person name="Tapia R."/>
            <person name="Saunders E."/>
            <person name="Schmutz J."/>
            <person name="Brettin T."/>
            <person name="Larimer F."/>
            <person name="Land M."/>
            <person name="Hauser L."/>
            <person name="Spring S."/>
            <person name="Rohde M."/>
            <person name="Kyrpides N.C."/>
            <person name="Ivanova N."/>
            <person name="Goker M."/>
            <person name="Beller H.R."/>
            <person name="Klenk H.P."/>
            <person name="Woyke T."/>
        </authorList>
    </citation>
    <scope>NUCLEOTIDE SEQUENCE [LARGE SCALE GENOMIC DNA]</scope>
    <source>
        <strain evidence="2">DSM 9187 / TA4</strain>
    </source>
</reference>
<dbReference type="OrthoDB" id="9816424at2"/>
<dbReference type="Proteomes" id="UP000009073">
    <property type="component" value="Chromosome"/>
</dbReference>
<keyword evidence="2" id="KW-1185">Reference proteome</keyword>
<dbReference type="CDD" id="cd11579">
    <property type="entry name" value="Glyco_tran_WbsX"/>
    <property type="match status" value="1"/>
</dbReference>
<protein>
    <submittedName>
        <fullName evidence="1">Polysaccharide biosynthesis protein</fullName>
    </submittedName>
</protein>
<dbReference type="HOGENOM" id="CLU_038570_0_0_6"/>
<sequence>MSKVLAFYLPQYHPIKENDEWWGEGFTEWTNVSAARPRFSGHHQPQIPADMGFYDLRLSETREKQALLAKNYGIDGFCYYHYWFNGKQLLDRPLKEVLSAKKPDFPFCICWANENWTRAWDGMERQVLISQDYTDQDSEQHVAALLDYFNDERYIKVNGLPMFLVYRPDRIPNPVQYFAKWRAKAVDSGLPGLYICAVKNGFVDLSDEDILKLGYDAIVDFQPDRRDFPVASSTSQFLVDVTRKILPKFIYQLLKTKVSAVNKVNYAALVSNMVKKSWPKTYRKFPCVFPSWDNTARRKTPTVIQNLDSNVYARWLEYAVDSVSSYPENEKIVFINAWNEWAEGCHLEPDRKVGRAFLEATKQVVERPSK</sequence>
<dbReference type="STRING" id="595494.Tola_2046"/>
<dbReference type="EMBL" id="CP001616">
    <property type="protein sequence ID" value="ACQ93645.1"/>
    <property type="molecule type" value="Genomic_DNA"/>
</dbReference>
<dbReference type="AlphaFoldDB" id="C4L7M9"/>
<name>C4L7M9_TOLAT</name>
<dbReference type="eggNOG" id="COG0457">
    <property type="taxonomic scope" value="Bacteria"/>
</dbReference>
<reference evidence="2" key="1">
    <citation type="submission" date="2009-05" db="EMBL/GenBank/DDBJ databases">
        <title>Complete sequence of Tolumonas auensis DSM 9187.</title>
        <authorList>
            <consortium name="US DOE Joint Genome Institute"/>
            <person name="Lucas S."/>
            <person name="Copeland A."/>
            <person name="Lapidus A."/>
            <person name="Glavina del Rio T."/>
            <person name="Tice H."/>
            <person name="Bruce D."/>
            <person name="Goodwin L."/>
            <person name="Pitluck S."/>
            <person name="Chertkov O."/>
            <person name="Brettin T."/>
            <person name="Detter J.C."/>
            <person name="Han C."/>
            <person name="Larimer F."/>
            <person name="Land M."/>
            <person name="Hauser L."/>
            <person name="Kyrpides N."/>
            <person name="Mikhailova N."/>
            <person name="Spring S."/>
            <person name="Beller H."/>
        </authorList>
    </citation>
    <scope>NUCLEOTIDE SEQUENCE [LARGE SCALE GENOMIC DNA]</scope>
    <source>
        <strain evidence="2">DSM 9187 / TA4</strain>
    </source>
</reference>
<gene>
    <name evidence="1" type="ordered locus">Tola_2046</name>
</gene>